<dbReference type="Gene3D" id="3.90.25.10">
    <property type="entry name" value="UDP-galactose 4-epimerase, domain 1"/>
    <property type="match status" value="1"/>
</dbReference>
<evidence type="ECO:0000313" key="3">
    <source>
        <dbReference type="Proteomes" id="UP001601442"/>
    </source>
</evidence>
<organism evidence="2 3">
    <name type="scientific">Nocardia aobensis</name>
    <dbReference type="NCBI Taxonomy" id="257277"/>
    <lineage>
        <taxon>Bacteria</taxon>
        <taxon>Bacillati</taxon>
        <taxon>Actinomycetota</taxon>
        <taxon>Actinomycetes</taxon>
        <taxon>Mycobacteriales</taxon>
        <taxon>Nocardiaceae</taxon>
        <taxon>Nocardia</taxon>
    </lineage>
</organism>
<dbReference type="Proteomes" id="UP001601442">
    <property type="component" value="Unassembled WGS sequence"/>
</dbReference>
<dbReference type="SUPFAM" id="SSF51735">
    <property type="entry name" value="NAD(P)-binding Rossmann-fold domains"/>
    <property type="match status" value="1"/>
</dbReference>
<protein>
    <submittedName>
        <fullName evidence="2">SDR family oxidoreductase</fullName>
        <ecNumber evidence="2">1.6.5.2</ecNumber>
    </submittedName>
</protein>
<feature type="domain" description="NAD(P)-binding" evidence="1">
    <location>
        <begin position="7"/>
        <end position="185"/>
    </location>
</feature>
<dbReference type="Gene3D" id="3.40.50.720">
    <property type="entry name" value="NAD(P)-binding Rossmann-like Domain"/>
    <property type="match status" value="1"/>
</dbReference>
<keyword evidence="3" id="KW-1185">Reference proteome</keyword>
<reference evidence="2 3" key="1">
    <citation type="submission" date="2024-10" db="EMBL/GenBank/DDBJ databases">
        <title>The Natural Products Discovery Center: Release of the First 8490 Sequenced Strains for Exploring Actinobacteria Biosynthetic Diversity.</title>
        <authorList>
            <person name="Kalkreuter E."/>
            <person name="Kautsar S.A."/>
            <person name="Yang D."/>
            <person name="Bader C.D."/>
            <person name="Teijaro C.N."/>
            <person name="Fluegel L."/>
            <person name="Davis C.M."/>
            <person name="Simpson J.R."/>
            <person name="Lauterbach L."/>
            <person name="Steele A.D."/>
            <person name="Gui C."/>
            <person name="Meng S."/>
            <person name="Li G."/>
            <person name="Viehrig K."/>
            <person name="Ye F."/>
            <person name="Su P."/>
            <person name="Kiefer A.F."/>
            <person name="Nichols A."/>
            <person name="Cepeda A.J."/>
            <person name="Yan W."/>
            <person name="Fan B."/>
            <person name="Jiang Y."/>
            <person name="Adhikari A."/>
            <person name="Zheng C.-J."/>
            <person name="Schuster L."/>
            <person name="Cowan T.M."/>
            <person name="Smanski M.J."/>
            <person name="Chevrette M.G."/>
            <person name="De Carvalho L.P.S."/>
            <person name="Shen B."/>
        </authorList>
    </citation>
    <scope>NUCLEOTIDE SEQUENCE [LARGE SCALE GENOMIC DNA]</scope>
    <source>
        <strain evidence="2 3">NPDC004119</strain>
    </source>
</reference>
<dbReference type="RefSeq" id="WP_387398925.1">
    <property type="nucleotide sequence ID" value="NZ_JBIAMT010000005.1"/>
</dbReference>
<dbReference type="EC" id="1.6.5.2" evidence="2"/>
<dbReference type="InterPro" id="IPR036291">
    <property type="entry name" value="NAD(P)-bd_dom_sf"/>
</dbReference>
<comment type="caution">
    <text evidence="2">The sequence shown here is derived from an EMBL/GenBank/DDBJ whole genome shotgun (WGS) entry which is preliminary data.</text>
</comment>
<keyword evidence="2" id="KW-0560">Oxidoreductase</keyword>
<dbReference type="InterPro" id="IPR052718">
    <property type="entry name" value="NmrA-type_oxidoreductase"/>
</dbReference>
<evidence type="ECO:0000259" key="1">
    <source>
        <dbReference type="Pfam" id="PF13460"/>
    </source>
</evidence>
<proteinExistence type="predicted"/>
<dbReference type="EMBL" id="JBIAMT010000005">
    <property type="protein sequence ID" value="MFF0499979.1"/>
    <property type="molecule type" value="Genomic_DNA"/>
</dbReference>
<dbReference type="PANTHER" id="PTHR47129:SF1">
    <property type="entry name" value="NMRA-LIKE DOMAIN-CONTAINING PROTEIN"/>
    <property type="match status" value="1"/>
</dbReference>
<dbReference type="InterPro" id="IPR016040">
    <property type="entry name" value="NAD(P)-bd_dom"/>
</dbReference>
<dbReference type="PANTHER" id="PTHR47129">
    <property type="entry name" value="QUINONE OXIDOREDUCTASE 2"/>
    <property type="match status" value="1"/>
</dbReference>
<name>A0ABW6PA14_9NOCA</name>
<gene>
    <name evidence="2" type="ORF">ACFYU5_26500</name>
</gene>
<accession>A0ABW6PA14</accession>
<evidence type="ECO:0000313" key="2">
    <source>
        <dbReference type="EMBL" id="MFF0499979.1"/>
    </source>
</evidence>
<dbReference type="Pfam" id="PF13460">
    <property type="entry name" value="NAD_binding_10"/>
    <property type="match status" value="1"/>
</dbReference>
<dbReference type="GO" id="GO:0003955">
    <property type="term" value="F:NAD(P)H dehydrogenase (quinone) activity"/>
    <property type="evidence" value="ECO:0007669"/>
    <property type="project" value="UniProtKB-EC"/>
</dbReference>
<sequence>MTFAVIGATGQLGRLTLSALTTRGVPASDVVAIGRNPAALEDIRELGFRATTADMNDPSSIESSLSGVSELLLISGSEVGKRLDQHQATIDAAARAGLRRIVYTSVLNAADPGVLIAAEHIATEDHLKASGPAFTILRNAWYTENHQQDFAAAAATGKIVSNLGEGRIATATRRDLAEAAAVTLAETEKHENTIYELSGDTAWNYSEFAAAAGEVLGREIEYVPVDDETYAQQVQSAGIDAQTAGFLVALNANLREGALSLTTSDLRTLIGHPTTTLVDTLRQWSIDA</sequence>
<dbReference type="CDD" id="cd05269">
    <property type="entry name" value="TMR_SDR_a"/>
    <property type="match status" value="1"/>
</dbReference>